<dbReference type="GO" id="GO:0016491">
    <property type="term" value="F:oxidoreductase activity"/>
    <property type="evidence" value="ECO:0007669"/>
    <property type="project" value="InterPro"/>
</dbReference>
<dbReference type="Pfam" id="PF13602">
    <property type="entry name" value="ADH_zinc_N_2"/>
    <property type="match status" value="1"/>
</dbReference>
<dbReference type="PROSITE" id="PS01162">
    <property type="entry name" value="QOR_ZETA_CRYSTAL"/>
    <property type="match status" value="1"/>
</dbReference>
<dbReference type="Gene3D" id="3.40.50.720">
    <property type="entry name" value="NAD(P)-binding Rossmann-like Domain"/>
    <property type="match status" value="1"/>
</dbReference>
<comment type="caution">
    <text evidence="7">The sequence shown here is derived from an EMBL/GenBank/DDBJ whole genome shotgun (WGS) entry which is preliminary data.</text>
</comment>
<proteinExistence type="predicted"/>
<name>A0A9W6SFX7_9ACTN</name>
<evidence type="ECO:0000256" key="1">
    <source>
        <dbReference type="ARBA" id="ARBA00004496"/>
    </source>
</evidence>
<keyword evidence="3" id="KW-0963">Cytoplasm</keyword>
<dbReference type="GO" id="GO:0008270">
    <property type="term" value="F:zinc ion binding"/>
    <property type="evidence" value="ECO:0007669"/>
    <property type="project" value="InterPro"/>
</dbReference>
<gene>
    <name evidence="7" type="ORF">Afil01_03950</name>
</gene>
<dbReference type="Pfam" id="PF08240">
    <property type="entry name" value="ADH_N"/>
    <property type="match status" value="1"/>
</dbReference>
<dbReference type="InterPro" id="IPR013154">
    <property type="entry name" value="ADH-like_N"/>
</dbReference>
<evidence type="ECO:0000256" key="4">
    <source>
        <dbReference type="ARBA" id="ARBA00022857"/>
    </source>
</evidence>
<evidence type="ECO:0000256" key="3">
    <source>
        <dbReference type="ARBA" id="ARBA00022490"/>
    </source>
</evidence>
<comment type="subcellular location">
    <subcellularLocation>
        <location evidence="1">Cytoplasm</location>
    </subcellularLocation>
</comment>
<reference evidence="7" key="1">
    <citation type="submission" date="2023-03" db="EMBL/GenBank/DDBJ databases">
        <title>Actinorhabdospora filicis NBRC 111898.</title>
        <authorList>
            <person name="Ichikawa N."/>
            <person name="Sato H."/>
            <person name="Tonouchi N."/>
        </authorList>
    </citation>
    <scope>NUCLEOTIDE SEQUENCE</scope>
    <source>
        <strain evidence="7">NBRC 111898</strain>
    </source>
</reference>
<organism evidence="7 8">
    <name type="scientific">Actinorhabdospora filicis</name>
    <dbReference type="NCBI Taxonomy" id="1785913"/>
    <lineage>
        <taxon>Bacteria</taxon>
        <taxon>Bacillati</taxon>
        <taxon>Actinomycetota</taxon>
        <taxon>Actinomycetes</taxon>
        <taxon>Micromonosporales</taxon>
        <taxon>Micromonosporaceae</taxon>
        <taxon>Actinorhabdospora</taxon>
    </lineage>
</organism>
<evidence type="ECO:0000256" key="5">
    <source>
        <dbReference type="ARBA" id="ARBA00022884"/>
    </source>
</evidence>
<dbReference type="AlphaFoldDB" id="A0A9W6SFX7"/>
<dbReference type="PANTHER" id="PTHR44154:SF1">
    <property type="entry name" value="QUINONE OXIDOREDUCTASE"/>
    <property type="match status" value="1"/>
</dbReference>
<dbReference type="InterPro" id="IPR036291">
    <property type="entry name" value="NAD(P)-bd_dom_sf"/>
</dbReference>
<dbReference type="InterPro" id="IPR002364">
    <property type="entry name" value="Quin_OxRdtase/zeta-crystal_CS"/>
</dbReference>
<dbReference type="GO" id="GO:0003723">
    <property type="term" value="F:RNA binding"/>
    <property type="evidence" value="ECO:0007669"/>
    <property type="project" value="UniProtKB-KW"/>
</dbReference>
<dbReference type="GO" id="GO:0005737">
    <property type="term" value="C:cytoplasm"/>
    <property type="evidence" value="ECO:0007669"/>
    <property type="project" value="UniProtKB-SubCell"/>
</dbReference>
<evidence type="ECO:0000313" key="7">
    <source>
        <dbReference type="EMBL" id="GLZ75588.1"/>
    </source>
</evidence>
<dbReference type="Gene3D" id="3.90.180.10">
    <property type="entry name" value="Medium-chain alcohol dehydrogenases, catalytic domain"/>
    <property type="match status" value="1"/>
</dbReference>
<dbReference type="InterPro" id="IPR011032">
    <property type="entry name" value="GroES-like_sf"/>
</dbReference>
<protein>
    <submittedName>
        <fullName evidence="7">Oxidoreductase</fullName>
    </submittedName>
</protein>
<dbReference type="Proteomes" id="UP001165079">
    <property type="component" value="Unassembled WGS sequence"/>
</dbReference>
<dbReference type="RefSeq" id="WP_285660831.1">
    <property type="nucleotide sequence ID" value="NZ_BSTX01000001.1"/>
</dbReference>
<keyword evidence="4" id="KW-0521">NADP</keyword>
<dbReference type="InterPro" id="IPR051603">
    <property type="entry name" value="Zinc-ADH_QOR/CCCR"/>
</dbReference>
<keyword evidence="5" id="KW-0694">RNA-binding</keyword>
<evidence type="ECO:0000259" key="6">
    <source>
        <dbReference type="SMART" id="SM00829"/>
    </source>
</evidence>
<dbReference type="CDD" id="cd05289">
    <property type="entry name" value="MDR_like_2"/>
    <property type="match status" value="1"/>
</dbReference>
<comment type="subunit">
    <text evidence="2">Homotetramer.</text>
</comment>
<feature type="domain" description="Enoyl reductase (ER)" evidence="6">
    <location>
        <begin position="15"/>
        <end position="306"/>
    </location>
</feature>
<dbReference type="SUPFAM" id="SSF50129">
    <property type="entry name" value="GroES-like"/>
    <property type="match status" value="1"/>
</dbReference>
<evidence type="ECO:0000256" key="2">
    <source>
        <dbReference type="ARBA" id="ARBA00011881"/>
    </source>
</evidence>
<dbReference type="SUPFAM" id="SSF51735">
    <property type="entry name" value="NAD(P)-binding Rossmann-fold domains"/>
    <property type="match status" value="1"/>
</dbReference>
<sequence>MTESTYKAVVVNRFGGPEVLELAELPDRPLAPGEVRVAVKAAGIQPVDASIRAGLMPATIAPPPFPITPGNELAGVVVESASDDWAPGDAVLGFQPLVAYAERAVLPGAHLVAKPEAMPWEIAGSLSASGQTAHIALEALGVKDGDVLLVHGAAGGVGTVAVQLARHRGATVIGTASEGNHAYLRELGAIPVAYGPGLPERVRAVAPGPVTVAFDAAVGEGHIADSLELTGQDASRVGTIVAYEEAEAGRAVAIRGPRTAARLNELAHLWSDGVLRLTVSRTYRLSEAAEAHRAIETGRARGKSVFVTG</sequence>
<evidence type="ECO:0000313" key="8">
    <source>
        <dbReference type="Proteomes" id="UP001165079"/>
    </source>
</evidence>
<dbReference type="EMBL" id="BSTX01000001">
    <property type="protein sequence ID" value="GLZ75588.1"/>
    <property type="molecule type" value="Genomic_DNA"/>
</dbReference>
<accession>A0A9W6SFX7</accession>
<dbReference type="InterPro" id="IPR020843">
    <property type="entry name" value="ER"/>
</dbReference>
<dbReference type="SMART" id="SM00829">
    <property type="entry name" value="PKS_ER"/>
    <property type="match status" value="1"/>
</dbReference>
<keyword evidence="8" id="KW-1185">Reference proteome</keyword>
<dbReference type="PANTHER" id="PTHR44154">
    <property type="entry name" value="QUINONE OXIDOREDUCTASE"/>
    <property type="match status" value="1"/>
</dbReference>